<keyword evidence="2 8" id="KW-0540">Nuclease</keyword>
<dbReference type="EC" id="3.1.-.-" evidence="8 9"/>
<dbReference type="InterPro" id="IPR013520">
    <property type="entry name" value="Ribonucl_H"/>
</dbReference>
<dbReference type="GO" id="GO:0008408">
    <property type="term" value="F:3'-5' exonuclease activity"/>
    <property type="evidence" value="ECO:0007669"/>
    <property type="project" value="UniProtKB-UniRule"/>
</dbReference>
<dbReference type="InterPro" id="IPR006555">
    <property type="entry name" value="ATP-dep_Helicase_C"/>
</dbReference>
<dbReference type="SMART" id="SM00479">
    <property type="entry name" value="EXOIII"/>
    <property type="match status" value="1"/>
</dbReference>
<keyword evidence="4 8" id="KW-0378">Hydrolase</keyword>
<dbReference type="NCBIfam" id="TIGR01407">
    <property type="entry name" value="dinG_rel"/>
    <property type="match status" value="1"/>
</dbReference>
<dbReference type="GO" id="GO:0016887">
    <property type="term" value="F:ATP hydrolysis activity"/>
    <property type="evidence" value="ECO:0007669"/>
    <property type="project" value="RHEA"/>
</dbReference>
<dbReference type="GO" id="GO:0005524">
    <property type="term" value="F:ATP binding"/>
    <property type="evidence" value="ECO:0007669"/>
    <property type="project" value="UniProtKB-UniRule"/>
</dbReference>
<evidence type="ECO:0000256" key="7">
    <source>
        <dbReference type="ARBA" id="ARBA00048954"/>
    </source>
</evidence>
<evidence type="ECO:0000313" key="12">
    <source>
        <dbReference type="EMBL" id="RPF55792.1"/>
    </source>
</evidence>
<dbReference type="PROSITE" id="PS51194">
    <property type="entry name" value="HELICASE_CTER"/>
    <property type="match status" value="1"/>
</dbReference>
<sequence length="890" mass="103458">MNRYVVVDLETTGHSPKKGDEIIEIGLVVIENREIVDEFSTKIKPNHSIPSFISHLTGIEEKDVQHSPSFYDVIPKLMTYFDEGYFVAHQVQFDYQFLNHMLKVYGYEQLQCPLLDTVELARVLYPRADSFKLEDITQYLGIEHYAPHRALSDAYVTGLLLIEMIQRLESMPYELLTQIQPLTRFLKSDIEQFIEDAIQEKEYTYGKEQTIMQHGFAVRQLSSLVEPSNGDYHSFEEFLDQVFKHSTIKLRNEQLNMSETIYNAFQKGQNTVIEAETGIGKTISYLLPAIYHAVCTGEKTTVSTSTIQLQHQILTRDIALINQNSNLNTHVSILKSPTHYIHLVKLRQFLEHAEDLNYDLALSLAMILVWLTETTTGDKDELQLPTKGEDIWPFISGDELKEDDQRASYFQLALKRAEQASVVIVNHAFLVTEHLLNHKRMPNYQQLIIDEAHRFDEVVRHQLGQQIDYVSIAHALNNLSQLINYEEIDNVKSKADLFFRSIYQAVLFLHSEQDALSDTGKIQLSIDQFQLDVMKAGHIKQELNELILSLEQVVTKLTSSKFESIWKQLLKQNLLFEIEMMLETIRDFFDSIRDEARWINIDQDGAKNAVQLNLEPVQVQYFIKEKILKDEMPTILTSATLRTNHSFQSFMDDLGLPEDTDCVYIPTPYSYQHQARLYVPNDFPDVRTSEPSDYAYQVAEYLLKLNRQLNDKAMVLFTSYEMLRSVYQMMRLMDEKQQHVVLAQGVQSGSREKLKKLYEKSDQAILLGTNSFWEGIDIQSQSVKIIIMVRLPFDAPNHPLFQAKSKYLEHENKNPFYHWMLPQAILKFRQAFGRLIRSETDQGLFFVLDQRILNKSYGKQFLNSIPEVPIIQNHRDQLIEDAKNWLSYKD</sequence>
<dbReference type="InterPro" id="IPR006054">
    <property type="entry name" value="DnaQ"/>
</dbReference>
<evidence type="ECO:0000259" key="10">
    <source>
        <dbReference type="PROSITE" id="PS51193"/>
    </source>
</evidence>
<keyword evidence="6 8" id="KW-0067">ATP-binding</keyword>
<dbReference type="GO" id="GO:0003677">
    <property type="term" value="F:DNA binding"/>
    <property type="evidence" value="ECO:0007669"/>
    <property type="project" value="InterPro"/>
</dbReference>
<dbReference type="Proteomes" id="UP000276443">
    <property type="component" value="Unassembled WGS sequence"/>
</dbReference>
<dbReference type="SMART" id="SM00491">
    <property type="entry name" value="HELICc2"/>
    <property type="match status" value="1"/>
</dbReference>
<evidence type="ECO:0000313" key="13">
    <source>
        <dbReference type="Proteomes" id="UP000276443"/>
    </source>
</evidence>
<gene>
    <name evidence="8 9" type="primary">dinG</name>
    <name evidence="12" type="ORF">EDC24_0676</name>
</gene>
<dbReference type="GO" id="GO:0006260">
    <property type="term" value="P:DNA replication"/>
    <property type="evidence" value="ECO:0007669"/>
    <property type="project" value="InterPro"/>
</dbReference>
<comment type="cofactor">
    <cofactor evidence="1">
        <name>[4Fe-4S] cluster</name>
        <dbReference type="ChEBI" id="CHEBI:49883"/>
    </cofactor>
</comment>
<organism evidence="12 13">
    <name type="scientific">Aquisalibacillus elongatus</name>
    <dbReference type="NCBI Taxonomy" id="485577"/>
    <lineage>
        <taxon>Bacteria</taxon>
        <taxon>Bacillati</taxon>
        <taxon>Bacillota</taxon>
        <taxon>Bacilli</taxon>
        <taxon>Bacillales</taxon>
        <taxon>Bacillaceae</taxon>
        <taxon>Aquisalibacillus</taxon>
    </lineage>
</organism>
<evidence type="ECO:0000259" key="11">
    <source>
        <dbReference type="PROSITE" id="PS51194"/>
    </source>
</evidence>
<dbReference type="InterPro" id="IPR001650">
    <property type="entry name" value="Helicase_C-like"/>
</dbReference>
<evidence type="ECO:0000256" key="3">
    <source>
        <dbReference type="ARBA" id="ARBA00022741"/>
    </source>
</evidence>
<accession>A0A3N5C8D9</accession>
<dbReference type="FunFam" id="3.30.420.10:FF:000045">
    <property type="entry name" value="3'-5' exonuclease DinG"/>
    <property type="match status" value="1"/>
</dbReference>
<evidence type="ECO:0000256" key="9">
    <source>
        <dbReference type="RuleBase" id="RU364106"/>
    </source>
</evidence>
<dbReference type="EMBL" id="RKRF01000007">
    <property type="protein sequence ID" value="RPF55792.1"/>
    <property type="molecule type" value="Genomic_DNA"/>
</dbReference>
<evidence type="ECO:0000256" key="8">
    <source>
        <dbReference type="HAMAP-Rule" id="MF_02206"/>
    </source>
</evidence>
<dbReference type="PANTHER" id="PTHR11472:SF34">
    <property type="entry name" value="REGULATOR OF TELOMERE ELONGATION HELICASE 1"/>
    <property type="match status" value="1"/>
</dbReference>
<dbReference type="GO" id="GO:0043139">
    <property type="term" value="F:5'-3' DNA helicase activity"/>
    <property type="evidence" value="ECO:0007669"/>
    <property type="project" value="UniProtKB-EC"/>
</dbReference>
<evidence type="ECO:0000256" key="2">
    <source>
        <dbReference type="ARBA" id="ARBA00022722"/>
    </source>
</evidence>
<comment type="similarity">
    <text evidence="8 9">Belongs to the helicase family. DinG subfamily. Type 2 sub-subfamily.</text>
</comment>
<dbReference type="SMART" id="SM00487">
    <property type="entry name" value="DEXDc"/>
    <property type="match status" value="1"/>
</dbReference>
<evidence type="ECO:0000256" key="1">
    <source>
        <dbReference type="ARBA" id="ARBA00001966"/>
    </source>
</evidence>
<dbReference type="Gene3D" id="3.40.50.300">
    <property type="entry name" value="P-loop containing nucleotide triphosphate hydrolases"/>
    <property type="match status" value="2"/>
</dbReference>
<dbReference type="InterPro" id="IPR014013">
    <property type="entry name" value="Helic_SF1/SF2_ATP-bd_DinG/Rad3"/>
</dbReference>
<dbReference type="PROSITE" id="PS51193">
    <property type="entry name" value="HELICASE_ATP_BIND_2"/>
    <property type="match status" value="1"/>
</dbReference>
<dbReference type="SUPFAM" id="SSF53098">
    <property type="entry name" value="Ribonuclease H-like"/>
    <property type="match status" value="1"/>
</dbReference>
<dbReference type="InterPro" id="IPR012337">
    <property type="entry name" value="RNaseH-like_sf"/>
</dbReference>
<dbReference type="Pfam" id="PF00929">
    <property type="entry name" value="RNase_T"/>
    <property type="match status" value="1"/>
</dbReference>
<dbReference type="Pfam" id="PF13307">
    <property type="entry name" value="Helicase_C_2"/>
    <property type="match status" value="1"/>
</dbReference>
<evidence type="ECO:0000256" key="4">
    <source>
        <dbReference type="ARBA" id="ARBA00022801"/>
    </source>
</evidence>
<dbReference type="GO" id="GO:0003887">
    <property type="term" value="F:DNA-directed DNA polymerase activity"/>
    <property type="evidence" value="ECO:0007669"/>
    <property type="project" value="InterPro"/>
</dbReference>
<reference evidence="12 13" key="1">
    <citation type="submission" date="2018-11" db="EMBL/GenBank/DDBJ databases">
        <title>Genomic Encyclopedia of Type Strains, Phase IV (KMG-IV): sequencing the most valuable type-strain genomes for metagenomic binning, comparative biology and taxonomic classification.</title>
        <authorList>
            <person name="Goeker M."/>
        </authorList>
    </citation>
    <scope>NUCLEOTIDE SEQUENCE [LARGE SCALE GENOMIC DNA]</scope>
    <source>
        <strain evidence="12 13">DSM 18090</strain>
    </source>
</reference>
<dbReference type="CDD" id="cd06127">
    <property type="entry name" value="DEDDh"/>
    <property type="match status" value="1"/>
</dbReference>
<dbReference type="InterPro" id="IPR045028">
    <property type="entry name" value="DinG/Rad3-like"/>
</dbReference>
<dbReference type="NCBIfam" id="TIGR00573">
    <property type="entry name" value="dnaq"/>
    <property type="match status" value="1"/>
</dbReference>
<feature type="short sequence motif" description="DEAH box" evidence="8">
    <location>
        <begin position="450"/>
        <end position="453"/>
    </location>
</feature>
<dbReference type="SUPFAM" id="SSF52540">
    <property type="entry name" value="P-loop containing nucleoside triphosphate hydrolases"/>
    <property type="match status" value="1"/>
</dbReference>
<dbReference type="Gene3D" id="3.30.420.10">
    <property type="entry name" value="Ribonuclease H-like superfamily/Ribonuclease H"/>
    <property type="match status" value="1"/>
</dbReference>
<proteinExistence type="inferred from homology"/>
<dbReference type="Pfam" id="PF00270">
    <property type="entry name" value="DEAD"/>
    <property type="match status" value="1"/>
</dbReference>
<keyword evidence="3 8" id="KW-0547">Nucleotide-binding</keyword>
<keyword evidence="12" id="KW-0347">Helicase</keyword>
<evidence type="ECO:0000256" key="5">
    <source>
        <dbReference type="ARBA" id="ARBA00022839"/>
    </source>
</evidence>
<dbReference type="InterPro" id="IPR011545">
    <property type="entry name" value="DEAD/DEAH_box_helicase_dom"/>
</dbReference>
<dbReference type="HAMAP" id="MF_02206">
    <property type="entry name" value="DinG_exonucl"/>
    <property type="match status" value="1"/>
</dbReference>
<dbReference type="NCBIfam" id="NF005981">
    <property type="entry name" value="PRK08074.1"/>
    <property type="match status" value="1"/>
</dbReference>
<feature type="binding site" evidence="8">
    <location>
        <begin position="275"/>
        <end position="282"/>
    </location>
    <ligand>
        <name>ATP</name>
        <dbReference type="ChEBI" id="CHEBI:30616"/>
    </ligand>
</feature>
<dbReference type="PANTHER" id="PTHR11472">
    <property type="entry name" value="DNA REPAIR DEAD HELICASE RAD3/XP-D SUBFAMILY MEMBER"/>
    <property type="match status" value="1"/>
</dbReference>
<comment type="catalytic activity">
    <reaction evidence="7">
        <text>ATP + H2O = ADP + phosphate + H(+)</text>
        <dbReference type="Rhea" id="RHEA:13065"/>
        <dbReference type="ChEBI" id="CHEBI:15377"/>
        <dbReference type="ChEBI" id="CHEBI:15378"/>
        <dbReference type="ChEBI" id="CHEBI:30616"/>
        <dbReference type="ChEBI" id="CHEBI:43474"/>
        <dbReference type="ChEBI" id="CHEBI:456216"/>
        <dbReference type="EC" id="5.6.2.3"/>
    </reaction>
</comment>
<protein>
    <recommendedName>
        <fullName evidence="8 9">3'-5' exonuclease DinG</fullName>
        <ecNumber evidence="8 9">3.1.-.-</ecNumber>
    </recommendedName>
</protein>
<dbReference type="AlphaFoldDB" id="A0A3N5C8D9"/>
<dbReference type="InterPro" id="IPR036397">
    <property type="entry name" value="RNaseH_sf"/>
</dbReference>
<feature type="domain" description="Helicase C-terminal" evidence="11">
    <location>
        <begin position="697"/>
        <end position="876"/>
    </location>
</feature>
<evidence type="ECO:0000256" key="6">
    <source>
        <dbReference type="ARBA" id="ARBA00022840"/>
    </source>
</evidence>
<feature type="domain" description="Helicase ATP-binding" evidence="10">
    <location>
        <begin position="240"/>
        <end position="503"/>
    </location>
</feature>
<comment type="function">
    <text evidence="8 9">3'-5' exonuclease.</text>
</comment>
<name>A0A3N5C8D9_9BACI</name>
<comment type="caution">
    <text evidence="12">The sequence shown here is derived from an EMBL/GenBank/DDBJ whole genome shotgun (WGS) entry which is preliminary data.</text>
</comment>
<dbReference type="InterPro" id="IPR014001">
    <property type="entry name" value="Helicase_ATP-bd"/>
</dbReference>
<dbReference type="InterPro" id="IPR006310">
    <property type="entry name" value="DinG"/>
</dbReference>
<keyword evidence="5 8" id="KW-0269">Exonuclease</keyword>
<keyword evidence="13" id="KW-1185">Reference proteome</keyword>
<dbReference type="InterPro" id="IPR027417">
    <property type="entry name" value="P-loop_NTPase"/>
</dbReference>